<dbReference type="RefSeq" id="WP_098039081.1">
    <property type="nucleotide sequence ID" value="NZ_CWGJ01000026.1"/>
</dbReference>
<dbReference type="Gene3D" id="2.170.270.10">
    <property type="entry name" value="SET domain"/>
    <property type="match status" value="1"/>
</dbReference>
<gene>
    <name evidence="2" type="ORF">ELAC_1890</name>
</gene>
<feature type="domain" description="SET" evidence="1">
    <location>
        <begin position="7"/>
        <end position="112"/>
    </location>
</feature>
<dbReference type="Proteomes" id="UP000220251">
    <property type="component" value="Unassembled WGS sequence"/>
</dbReference>
<name>A0A0H5E7B0_9BACT</name>
<dbReference type="OrthoDB" id="279507at2"/>
<evidence type="ECO:0000313" key="3">
    <source>
        <dbReference type="Proteomes" id="UP000220251"/>
    </source>
</evidence>
<organism evidence="2 3">
    <name type="scientific">Estrella lausannensis</name>
    <dbReference type="NCBI Taxonomy" id="483423"/>
    <lineage>
        <taxon>Bacteria</taxon>
        <taxon>Pseudomonadati</taxon>
        <taxon>Chlamydiota</taxon>
        <taxon>Chlamydiia</taxon>
        <taxon>Parachlamydiales</taxon>
        <taxon>Candidatus Criblamydiaceae</taxon>
        <taxon>Estrella</taxon>
    </lineage>
</organism>
<dbReference type="AlphaFoldDB" id="A0A0H5E7B0"/>
<protein>
    <submittedName>
        <fullName evidence="2">SET domain-containing protein</fullName>
    </submittedName>
</protein>
<proteinExistence type="predicted"/>
<keyword evidence="3" id="KW-1185">Reference proteome</keyword>
<dbReference type="InterPro" id="IPR001214">
    <property type="entry name" value="SET_dom"/>
</dbReference>
<evidence type="ECO:0000259" key="1">
    <source>
        <dbReference type="PROSITE" id="PS50280"/>
    </source>
</evidence>
<dbReference type="CDD" id="cd08161">
    <property type="entry name" value="SET"/>
    <property type="match status" value="1"/>
</dbReference>
<dbReference type="EMBL" id="CWGJ01000026">
    <property type="protein sequence ID" value="CRX39215.1"/>
    <property type="molecule type" value="Genomic_DNA"/>
</dbReference>
<dbReference type="PROSITE" id="PS50280">
    <property type="entry name" value="SET"/>
    <property type="match status" value="1"/>
</dbReference>
<dbReference type="InterPro" id="IPR046341">
    <property type="entry name" value="SET_dom_sf"/>
</dbReference>
<dbReference type="Pfam" id="PF00856">
    <property type="entry name" value="SET"/>
    <property type="match status" value="1"/>
</dbReference>
<accession>A0A0H5E7B0</accession>
<dbReference type="SUPFAM" id="SSF82199">
    <property type="entry name" value="SET domain"/>
    <property type="match status" value="1"/>
</dbReference>
<sequence length="130" mass="14901">MNKSSEFSFMLKPSSIGGVGVFATHDLSEGAEVFTGTFSPKKMKLEDVPGPLRQYCIYINDEECLCPEKFDRMEIDWFVNHSNTPNVAKTPEGKVFTLRKIKAGEEIVCDYNLLNEPDHLKEEYYRPSKR</sequence>
<reference evidence="3" key="1">
    <citation type="submission" date="2015-06" db="EMBL/GenBank/DDBJ databases">
        <authorList>
            <person name="Bertelli C."/>
        </authorList>
    </citation>
    <scope>NUCLEOTIDE SEQUENCE [LARGE SCALE GENOMIC DNA]</scope>
    <source>
        <strain evidence="3">CRIB-30</strain>
    </source>
</reference>
<evidence type="ECO:0000313" key="2">
    <source>
        <dbReference type="EMBL" id="CRX39215.1"/>
    </source>
</evidence>